<comment type="similarity">
    <text evidence="1">Belongs to the ATG10 family.</text>
</comment>
<dbReference type="GO" id="GO:0005829">
    <property type="term" value="C:cytosol"/>
    <property type="evidence" value="ECO:0007669"/>
    <property type="project" value="TreeGrafter"/>
</dbReference>
<dbReference type="Pfam" id="PF03987">
    <property type="entry name" value="Autophagy_act_C"/>
    <property type="match status" value="1"/>
</dbReference>
<evidence type="ECO:0000256" key="7">
    <source>
        <dbReference type="ARBA" id="ARBA00029833"/>
    </source>
</evidence>
<protein>
    <recommendedName>
        <fullName evidence="2">Ubiquitin-like-conjugating enzyme ATG10</fullName>
    </recommendedName>
    <alternativeName>
        <fullName evidence="7">Autophagy-related protein 10</fullName>
    </alternativeName>
</protein>
<dbReference type="PANTHER" id="PTHR14957">
    <property type="entry name" value="UBIQUITIN-LIKE-CONJUGATING ENZYME ATG10"/>
    <property type="match status" value="1"/>
</dbReference>
<dbReference type="GO" id="GO:0032446">
    <property type="term" value="P:protein modification by small protein conjugation"/>
    <property type="evidence" value="ECO:0007669"/>
    <property type="project" value="TreeGrafter"/>
</dbReference>
<evidence type="ECO:0000256" key="2">
    <source>
        <dbReference type="ARBA" id="ARBA00021099"/>
    </source>
</evidence>
<keyword evidence="5" id="KW-0813">Transport</keyword>
<keyword evidence="4" id="KW-0833">Ubl conjugation pathway</keyword>
<evidence type="ECO:0000256" key="1">
    <source>
        <dbReference type="ARBA" id="ARBA00005696"/>
    </source>
</evidence>
<evidence type="ECO:0000256" key="4">
    <source>
        <dbReference type="ARBA" id="ARBA00022786"/>
    </source>
</evidence>
<dbReference type="GO" id="GO:0015031">
    <property type="term" value="P:protein transport"/>
    <property type="evidence" value="ECO:0007669"/>
    <property type="project" value="UniProtKB-KW"/>
</dbReference>
<organism evidence="8 9">
    <name type="scientific">Cerrena zonata</name>
    <dbReference type="NCBI Taxonomy" id="2478898"/>
    <lineage>
        <taxon>Eukaryota</taxon>
        <taxon>Fungi</taxon>
        <taxon>Dikarya</taxon>
        <taxon>Basidiomycota</taxon>
        <taxon>Agaricomycotina</taxon>
        <taxon>Agaricomycetes</taxon>
        <taxon>Polyporales</taxon>
        <taxon>Cerrenaceae</taxon>
        <taxon>Cerrena</taxon>
    </lineage>
</organism>
<dbReference type="GO" id="GO:0061651">
    <property type="term" value="F:Atg12 conjugating enzyme activity"/>
    <property type="evidence" value="ECO:0007669"/>
    <property type="project" value="TreeGrafter"/>
</dbReference>
<keyword evidence="3" id="KW-0808">Transferase</keyword>
<gene>
    <name evidence="8" type="ORF">QCA50_000354</name>
</gene>
<dbReference type="GO" id="GO:0000422">
    <property type="term" value="P:autophagy of mitochondrion"/>
    <property type="evidence" value="ECO:0007669"/>
    <property type="project" value="TreeGrafter"/>
</dbReference>
<evidence type="ECO:0000313" key="9">
    <source>
        <dbReference type="Proteomes" id="UP001385951"/>
    </source>
</evidence>
<keyword evidence="5" id="KW-0653">Protein transport</keyword>
<proteinExistence type="inferred from homology"/>
<name>A0AAW0GXS9_9APHY</name>
<dbReference type="EMBL" id="JASBNA010000001">
    <property type="protein sequence ID" value="KAK7695718.1"/>
    <property type="molecule type" value="Genomic_DNA"/>
</dbReference>
<dbReference type="AlphaFoldDB" id="A0AAW0GXS9"/>
<comment type="caution">
    <text evidence="8">The sequence shown here is derived from an EMBL/GenBank/DDBJ whole genome shotgun (WGS) entry which is preliminary data.</text>
</comment>
<keyword evidence="9" id="KW-1185">Reference proteome</keyword>
<dbReference type="InterPro" id="IPR007135">
    <property type="entry name" value="Atg3/Atg10"/>
</dbReference>
<accession>A0AAW0GXS9</accession>
<evidence type="ECO:0000256" key="5">
    <source>
        <dbReference type="ARBA" id="ARBA00022927"/>
    </source>
</evidence>
<keyword evidence="6" id="KW-0072">Autophagy</keyword>
<reference evidence="8 9" key="1">
    <citation type="submission" date="2022-09" db="EMBL/GenBank/DDBJ databases">
        <authorList>
            <person name="Palmer J.M."/>
        </authorList>
    </citation>
    <scope>NUCLEOTIDE SEQUENCE [LARGE SCALE GENOMIC DNA]</scope>
    <source>
        <strain evidence="8 9">DSM 7382</strain>
    </source>
</reference>
<dbReference type="Proteomes" id="UP001385951">
    <property type="component" value="Unassembled WGS sequence"/>
</dbReference>
<sequence>MVSTTITPSEFEEGCKAFITKCSLARDKLSQRMYSPGWQWHEHPSFSQLSYMSRLMHFPVAATLSSDVDDDISDADGLPDDDASIAPILSNLVSVNISIVYSPTYHVPALYFTAHQSSGSPLTLSEIVRLPLFRPGLFPEFDQGSTFAIQGPDSSFAMLSQGDHPTLGTPSWYLHPCHTADMVGEILAELDEASVGRGARWIDSWFLVMSNAVDLSSTL</sequence>
<dbReference type="GO" id="GO:0000045">
    <property type="term" value="P:autophagosome assembly"/>
    <property type="evidence" value="ECO:0007669"/>
    <property type="project" value="TreeGrafter"/>
</dbReference>
<evidence type="ECO:0000256" key="6">
    <source>
        <dbReference type="ARBA" id="ARBA00023006"/>
    </source>
</evidence>
<dbReference type="Gene3D" id="3.30.1460.50">
    <property type="match status" value="1"/>
</dbReference>
<evidence type="ECO:0000256" key="3">
    <source>
        <dbReference type="ARBA" id="ARBA00022679"/>
    </source>
</evidence>
<evidence type="ECO:0000313" key="8">
    <source>
        <dbReference type="EMBL" id="KAK7695718.1"/>
    </source>
</evidence>
<dbReference type="PANTHER" id="PTHR14957:SF1">
    <property type="entry name" value="UBIQUITIN-LIKE-CONJUGATING ENZYME ATG10"/>
    <property type="match status" value="1"/>
</dbReference>